<gene>
    <name evidence="1" type="ORF">DWX20_01990</name>
</gene>
<dbReference type="PROSITE" id="PS51257">
    <property type="entry name" value="PROKAR_LIPOPROTEIN"/>
    <property type="match status" value="1"/>
</dbReference>
<evidence type="ECO:0000313" key="1">
    <source>
        <dbReference type="EMBL" id="RGT57846.1"/>
    </source>
</evidence>
<sequence length="361" mass="41580">MKKLKTLLIAVICCVLIGCKQKNPSMDASNTENKNGGKMTESKKTLIFEDEYVLDVVGNDGVEFHRLEGNKLYISMETKSREIATSLFTNSFGYIDLDDGTYHELKSFGSDNIRVWDYVYDDDTFLYSTFDGEYSRVYLEKDGEKTLVEENKNSALMKIPVFKKYQHKAYYLSYSEQSGEMLTSLREIDLASGKGITISSNQSEEKSIPDYLLEMSENHLTYSIVSDKKDVIYDWDITERKMKTVLTDISVGRVLWSKGNEYICSDNRTSTSKILDESGSVRYELNYCFNTNSSVGNGIYHLRGKIAYRYSMGEMTNLDYADFILRGEIFPNIYNVEDYVYICDFSFSKPTIWVSKFKVEE</sequence>
<evidence type="ECO:0000313" key="2">
    <source>
        <dbReference type="Proteomes" id="UP000284731"/>
    </source>
</evidence>
<comment type="caution">
    <text evidence="1">The sequence shown here is derived from an EMBL/GenBank/DDBJ whole genome shotgun (WGS) entry which is preliminary data.</text>
</comment>
<dbReference type="AlphaFoldDB" id="A0A412PI31"/>
<evidence type="ECO:0008006" key="3">
    <source>
        <dbReference type="Google" id="ProtNLM"/>
    </source>
</evidence>
<dbReference type="SUPFAM" id="SSF82171">
    <property type="entry name" value="DPP6 N-terminal domain-like"/>
    <property type="match status" value="1"/>
</dbReference>
<organism evidence="1 2">
    <name type="scientific">Solobacterium moorei</name>
    <dbReference type="NCBI Taxonomy" id="102148"/>
    <lineage>
        <taxon>Bacteria</taxon>
        <taxon>Bacillati</taxon>
        <taxon>Bacillota</taxon>
        <taxon>Erysipelotrichia</taxon>
        <taxon>Erysipelotrichales</taxon>
        <taxon>Erysipelotrichaceae</taxon>
        <taxon>Solobacterium</taxon>
    </lineage>
</organism>
<reference evidence="1 2" key="1">
    <citation type="submission" date="2018-08" db="EMBL/GenBank/DDBJ databases">
        <title>A genome reference for cultivated species of the human gut microbiota.</title>
        <authorList>
            <person name="Zou Y."/>
            <person name="Xue W."/>
            <person name="Luo G."/>
        </authorList>
    </citation>
    <scope>NUCLEOTIDE SEQUENCE [LARGE SCALE GENOMIC DNA]</scope>
    <source>
        <strain evidence="1 2">AF18-46</strain>
    </source>
</reference>
<proteinExistence type="predicted"/>
<protein>
    <recommendedName>
        <fullName evidence="3">Lipoprotein</fullName>
    </recommendedName>
</protein>
<dbReference type="RefSeq" id="WP_118764283.1">
    <property type="nucleotide sequence ID" value="NZ_CABJCF010000001.1"/>
</dbReference>
<dbReference type="EMBL" id="QRWX01000001">
    <property type="protein sequence ID" value="RGT57846.1"/>
    <property type="molecule type" value="Genomic_DNA"/>
</dbReference>
<accession>A0A412PI31</accession>
<name>A0A412PI31_9FIRM</name>
<dbReference type="Proteomes" id="UP000284731">
    <property type="component" value="Unassembled WGS sequence"/>
</dbReference>